<feature type="transmembrane region" description="Helical" evidence="2">
    <location>
        <begin position="34"/>
        <end position="55"/>
    </location>
</feature>
<evidence type="ECO:0000313" key="3">
    <source>
        <dbReference type="EMBL" id="WCG22474.1"/>
    </source>
</evidence>
<reference evidence="3" key="1">
    <citation type="submission" date="2023-01" db="EMBL/GenBank/DDBJ databases">
        <title>Oxazolidinone resistance genes in florfenicol resistant enterococci from beef cattle and veal calves at slaughter.</title>
        <authorList>
            <person name="Biggel M."/>
        </authorList>
    </citation>
    <scope>NUCLEOTIDE SEQUENCE</scope>
    <source>
        <strain evidence="3">K204-1</strain>
    </source>
</reference>
<sequence length="305" mass="34115">MGAILFQAVGLFMIILLGYFLKRKGLFKKEDGTILSRIIMTITLPAAIMVGLQNVHVTTEFIFLMVTAMMMNTVLLIIASYLWRDHSTLERSFFMFSITGYNVGNFTLPFIQGFLPQAVPYLFMFDVGNSIMLGGITMLLVQKFGLRKDAAFRIENLTRTLLSSVPFVTYLMMLSLRVMNKQLPFAIIPTIELVAKANGFLSLFMIGLYLELSLPDKAHALIIKILGWRYLFSAMLAALFFFVIPIQNQLVRVVLTVLSFAPIPTFSVVNSVKIGIDEESTGFISSASILISLICMTLIMLLIAT</sequence>
<feature type="transmembrane region" description="Helical" evidence="2">
    <location>
        <begin position="221"/>
        <end position="244"/>
    </location>
</feature>
<evidence type="ECO:0000313" key="4">
    <source>
        <dbReference type="Proteomes" id="UP001179600"/>
    </source>
</evidence>
<feature type="transmembrane region" description="Helical" evidence="2">
    <location>
        <begin position="161"/>
        <end position="179"/>
    </location>
</feature>
<evidence type="ECO:0000256" key="2">
    <source>
        <dbReference type="SAM" id="Phobius"/>
    </source>
</evidence>
<feature type="transmembrane region" description="Helical" evidence="2">
    <location>
        <begin position="281"/>
        <end position="304"/>
    </location>
</feature>
<proteinExistence type="predicted"/>
<feature type="transmembrane region" description="Helical" evidence="2">
    <location>
        <begin position="121"/>
        <end position="141"/>
    </location>
</feature>
<evidence type="ECO:0000256" key="1">
    <source>
        <dbReference type="ARBA" id="ARBA00022448"/>
    </source>
</evidence>
<dbReference type="AlphaFoldDB" id="A0AAF0BFY9"/>
<feature type="transmembrane region" description="Helical" evidence="2">
    <location>
        <begin position="185"/>
        <end position="209"/>
    </location>
</feature>
<keyword evidence="1" id="KW-0813">Transport</keyword>
<dbReference type="Proteomes" id="UP001179600">
    <property type="component" value="Chromosome"/>
</dbReference>
<gene>
    <name evidence="3" type="ORF">PML95_08770</name>
</gene>
<protein>
    <submittedName>
        <fullName evidence="3">Transporter</fullName>
    </submittedName>
</protein>
<dbReference type="PANTHER" id="PTHR36838">
    <property type="entry name" value="AUXIN EFFLUX CARRIER FAMILY PROTEIN"/>
    <property type="match status" value="1"/>
</dbReference>
<keyword evidence="2" id="KW-0812">Transmembrane</keyword>
<feature type="transmembrane region" description="Helical" evidence="2">
    <location>
        <begin position="61"/>
        <end position="82"/>
    </location>
</feature>
<accession>A0AAF0BFY9</accession>
<feature type="transmembrane region" description="Helical" evidence="2">
    <location>
        <begin position="6"/>
        <end position="22"/>
    </location>
</feature>
<keyword evidence="2" id="KW-0472">Membrane</keyword>
<name>A0AAF0BFY9_9ENTE</name>
<dbReference type="PANTHER" id="PTHR36838:SF3">
    <property type="entry name" value="TRANSPORTER AUXIN EFFLUX CARRIER EC FAMILY"/>
    <property type="match status" value="1"/>
</dbReference>
<dbReference type="RefSeq" id="WP_272163264.1">
    <property type="nucleotide sequence ID" value="NZ_CP116507.1"/>
</dbReference>
<feature type="transmembrane region" description="Helical" evidence="2">
    <location>
        <begin position="94"/>
        <end position="115"/>
    </location>
</feature>
<feature type="transmembrane region" description="Helical" evidence="2">
    <location>
        <begin position="250"/>
        <end position="269"/>
    </location>
</feature>
<dbReference type="EMBL" id="CP116507">
    <property type="protein sequence ID" value="WCG22474.1"/>
    <property type="molecule type" value="Genomic_DNA"/>
</dbReference>
<organism evidence="3 4">
    <name type="scientific">Vagococcus lutrae</name>
    <dbReference type="NCBI Taxonomy" id="81947"/>
    <lineage>
        <taxon>Bacteria</taxon>
        <taxon>Bacillati</taxon>
        <taxon>Bacillota</taxon>
        <taxon>Bacilli</taxon>
        <taxon>Lactobacillales</taxon>
        <taxon>Enterococcaceae</taxon>
        <taxon>Vagococcus</taxon>
    </lineage>
</organism>
<keyword evidence="2" id="KW-1133">Transmembrane helix</keyword>